<name>A0A1Y2APY3_9FUNG</name>
<comment type="caution">
    <text evidence="1">The sequence shown here is derived from an EMBL/GenBank/DDBJ whole genome shotgun (WGS) entry which is preliminary data.</text>
</comment>
<protein>
    <submittedName>
        <fullName evidence="1">Uncharacterized protein</fullName>
    </submittedName>
</protein>
<accession>A0A1Y2APY3</accession>
<proteinExistence type="predicted"/>
<evidence type="ECO:0000313" key="1">
    <source>
        <dbReference type="EMBL" id="ORY24639.1"/>
    </source>
</evidence>
<dbReference type="AlphaFoldDB" id="A0A1Y2APY3"/>
<sequence length="76" mass="8036">MEQKTHAKHTFKTCPLTTPSASGLASATLEPVAQLLGVHVSLLVPQLPKPTTLETSTLAAVFSHYVVPSSPVSQRT</sequence>
<evidence type="ECO:0000313" key="2">
    <source>
        <dbReference type="Proteomes" id="UP000193642"/>
    </source>
</evidence>
<dbReference type="EMBL" id="MCGO01000140">
    <property type="protein sequence ID" value="ORY24639.1"/>
    <property type="molecule type" value="Genomic_DNA"/>
</dbReference>
<organism evidence="1 2">
    <name type="scientific">Rhizoclosmatium globosum</name>
    <dbReference type="NCBI Taxonomy" id="329046"/>
    <lineage>
        <taxon>Eukaryota</taxon>
        <taxon>Fungi</taxon>
        <taxon>Fungi incertae sedis</taxon>
        <taxon>Chytridiomycota</taxon>
        <taxon>Chytridiomycota incertae sedis</taxon>
        <taxon>Chytridiomycetes</taxon>
        <taxon>Chytridiales</taxon>
        <taxon>Chytriomycetaceae</taxon>
        <taxon>Rhizoclosmatium</taxon>
    </lineage>
</organism>
<gene>
    <name evidence="1" type="ORF">BCR33DRAFT_795732</name>
</gene>
<dbReference type="Proteomes" id="UP000193642">
    <property type="component" value="Unassembled WGS sequence"/>
</dbReference>
<reference evidence="1 2" key="1">
    <citation type="submission" date="2016-07" db="EMBL/GenBank/DDBJ databases">
        <title>Pervasive Adenine N6-methylation of Active Genes in Fungi.</title>
        <authorList>
            <consortium name="DOE Joint Genome Institute"/>
            <person name="Mondo S.J."/>
            <person name="Dannebaum R.O."/>
            <person name="Kuo R.C."/>
            <person name="Labutti K."/>
            <person name="Haridas S."/>
            <person name="Kuo A."/>
            <person name="Salamov A."/>
            <person name="Ahrendt S.R."/>
            <person name="Lipzen A."/>
            <person name="Sullivan W."/>
            <person name="Andreopoulos W.B."/>
            <person name="Clum A."/>
            <person name="Lindquist E."/>
            <person name="Daum C."/>
            <person name="Ramamoorthy G.K."/>
            <person name="Gryganskyi A."/>
            <person name="Culley D."/>
            <person name="Magnuson J.K."/>
            <person name="James T.Y."/>
            <person name="O'Malley M.A."/>
            <person name="Stajich J.E."/>
            <person name="Spatafora J.W."/>
            <person name="Visel A."/>
            <person name="Grigoriev I.V."/>
        </authorList>
    </citation>
    <scope>NUCLEOTIDE SEQUENCE [LARGE SCALE GENOMIC DNA]</scope>
    <source>
        <strain evidence="1 2">JEL800</strain>
    </source>
</reference>
<keyword evidence="2" id="KW-1185">Reference proteome</keyword>